<dbReference type="InterPro" id="IPR053139">
    <property type="entry name" value="Surface_bspA-like"/>
</dbReference>
<reference evidence="4 5" key="1">
    <citation type="journal article" date="2007" name="Nat. Biotechnol.">
        <title>Complete genome sequence of the fish pathogen Flavobacterium psychrophilum.</title>
        <authorList>
            <person name="Duchaud E."/>
            <person name="Boussaha M."/>
            <person name="Loux V."/>
            <person name="Bernardet J.F."/>
            <person name="Michel C."/>
            <person name="Kerouault B."/>
            <person name="Mondot S."/>
            <person name="Nicolas P."/>
            <person name="Bossy R."/>
            <person name="Caron C."/>
            <person name="Bessieres P."/>
            <person name="Gibrat J.F."/>
            <person name="Claverol S."/>
            <person name="Dumetz F."/>
            <person name="Le Henaff M."/>
            <person name="Benmansour A."/>
        </authorList>
    </citation>
    <scope>NUCLEOTIDE SEQUENCE [LARGE SCALE GENOMIC DNA]</scope>
    <source>
        <strain evidence="5">ATCC 49511 / DSM 21280 / CIP 103535 / JIP02/86</strain>
    </source>
</reference>
<dbReference type="eggNOG" id="COG0308">
    <property type="taxonomic scope" value="Bacteria"/>
</dbReference>
<dbReference type="SUPFAM" id="SSF52058">
    <property type="entry name" value="L domain-like"/>
    <property type="match status" value="1"/>
</dbReference>
<evidence type="ECO:0000256" key="1">
    <source>
        <dbReference type="ARBA" id="ARBA00022729"/>
    </source>
</evidence>
<feature type="domain" description="Secretion system C-terminal sorting" evidence="3">
    <location>
        <begin position="330"/>
        <end position="397"/>
    </location>
</feature>
<name>A6GW10_FLAPJ</name>
<dbReference type="PANTHER" id="PTHR45661">
    <property type="entry name" value="SURFACE ANTIGEN"/>
    <property type="match status" value="1"/>
</dbReference>
<evidence type="ECO:0000313" key="4">
    <source>
        <dbReference type="EMBL" id="CAL42283.1"/>
    </source>
</evidence>
<dbReference type="InterPro" id="IPR026906">
    <property type="entry name" value="LRR_5"/>
</dbReference>
<accession>A6GW10</accession>
<dbReference type="Pfam" id="PF13306">
    <property type="entry name" value="LRR_5"/>
    <property type="match status" value="1"/>
</dbReference>
<sequence length="398" mass="41646">MKKLLFLILIPFLGIAQDFTANRINYTITSSTAPFTVKVARNANFTGAAEIPETVAYNSENYAVTAIGESAFEHCNNLTSVTIPNSATSIGRYAFVGCSGLISVTIPNSVTTIGDEAFADCSGLTSVTIPNSVTDIENSAFFSCSGLTSVTIPNSVTTIGDGSFAECSGLTSVTIPNSVTTIGEGSFAGCSGLISITIPNSVTTIRRGVFSACSGLISVTIPNSVTDIENGAFFSCSGLTSVTIPNSVTAIGKDAFAGCRSLKTVNCHITSPLVINANVFGNITQSNCALNVPTGTQVAYQAAAVWRNFSPISGGLLSNHSFAIESALKIYPNPVSEILNIALQEGLQLQKVNFYNTLGQLIKTTNHSEINVSSFAKGNYFVEVITNQGKATKTIIIQ</sequence>
<keyword evidence="5" id="KW-1185">Reference proteome</keyword>
<keyword evidence="1 2" id="KW-0732">Signal</keyword>
<dbReference type="NCBIfam" id="TIGR04183">
    <property type="entry name" value="Por_Secre_tail"/>
    <property type="match status" value="1"/>
</dbReference>
<evidence type="ECO:0000256" key="2">
    <source>
        <dbReference type="SAM" id="SignalP"/>
    </source>
</evidence>
<dbReference type="EMBL" id="AM398681">
    <property type="protein sequence ID" value="CAL42283.1"/>
    <property type="molecule type" value="Genomic_DNA"/>
</dbReference>
<protein>
    <submittedName>
        <fullName evidence="4">Probable cell surface protein (Leucine-rich repeat protein)</fullName>
    </submittedName>
</protein>
<proteinExistence type="predicted"/>
<dbReference type="AlphaFoldDB" id="A6GW10"/>
<dbReference type="STRING" id="402612.FP0167"/>
<dbReference type="InterPro" id="IPR032675">
    <property type="entry name" value="LRR_dom_sf"/>
</dbReference>
<feature type="signal peptide" evidence="2">
    <location>
        <begin position="1"/>
        <end position="16"/>
    </location>
</feature>
<dbReference type="InterPro" id="IPR026444">
    <property type="entry name" value="Secre_tail"/>
</dbReference>
<dbReference type="PATRIC" id="fig|402612.5.peg.174"/>
<dbReference type="KEGG" id="fps:FP0167"/>
<dbReference type="RefSeq" id="WP_011962344.1">
    <property type="nucleotide sequence ID" value="NC_009613.3"/>
</dbReference>
<feature type="chain" id="PRO_5002695945" evidence="2">
    <location>
        <begin position="17"/>
        <end position="398"/>
    </location>
</feature>
<dbReference type="Gene3D" id="3.80.10.10">
    <property type="entry name" value="Ribonuclease Inhibitor"/>
    <property type="match status" value="2"/>
</dbReference>
<dbReference type="Proteomes" id="UP000006394">
    <property type="component" value="Chromosome"/>
</dbReference>
<dbReference type="eggNOG" id="COG3209">
    <property type="taxonomic scope" value="Bacteria"/>
</dbReference>
<organism evidence="4 5">
    <name type="scientific">Flavobacterium psychrophilum (strain ATCC 49511 / DSM 21280 / CIP 103535 / JIP02/86)</name>
    <dbReference type="NCBI Taxonomy" id="402612"/>
    <lineage>
        <taxon>Bacteria</taxon>
        <taxon>Pseudomonadati</taxon>
        <taxon>Bacteroidota</taxon>
        <taxon>Flavobacteriia</taxon>
        <taxon>Flavobacteriales</taxon>
        <taxon>Flavobacteriaceae</taxon>
        <taxon>Flavobacterium</taxon>
    </lineage>
</organism>
<evidence type="ECO:0000313" key="5">
    <source>
        <dbReference type="Proteomes" id="UP000006394"/>
    </source>
</evidence>
<evidence type="ECO:0000259" key="3">
    <source>
        <dbReference type="Pfam" id="PF18962"/>
    </source>
</evidence>
<dbReference type="HOGENOM" id="CLU_028334_1_0_10"/>
<dbReference type="OrthoDB" id="849076at2"/>
<gene>
    <name evidence="4" type="ordered locus">FP0167</name>
</gene>
<dbReference type="Pfam" id="PF18962">
    <property type="entry name" value="Por_Secre_tail"/>
    <property type="match status" value="1"/>
</dbReference>
<dbReference type="EnsemblBacteria" id="CAL42283">
    <property type="protein sequence ID" value="CAL42283"/>
    <property type="gene ID" value="FP0167"/>
</dbReference>
<dbReference type="PANTHER" id="PTHR45661:SF3">
    <property type="entry name" value="IG-LIKE DOMAIN-CONTAINING PROTEIN"/>
    <property type="match status" value="1"/>
</dbReference>